<dbReference type="PROSITE" id="PS00028">
    <property type="entry name" value="ZINC_FINGER_C2H2_1"/>
    <property type="match status" value="1"/>
</dbReference>
<organism evidence="3">
    <name type="scientific">Salpingoeca rosetta (strain ATCC 50818 / BSB-021)</name>
    <dbReference type="NCBI Taxonomy" id="946362"/>
    <lineage>
        <taxon>Eukaryota</taxon>
        <taxon>Choanoflagellata</taxon>
        <taxon>Craspedida</taxon>
        <taxon>Salpingoecidae</taxon>
        <taxon>Salpingoeca</taxon>
    </lineage>
</organism>
<dbReference type="AlphaFoldDB" id="F2UGY2"/>
<evidence type="ECO:0000313" key="3">
    <source>
        <dbReference type="Proteomes" id="UP000007799"/>
    </source>
</evidence>
<evidence type="ECO:0000259" key="1">
    <source>
        <dbReference type="PROSITE" id="PS00028"/>
    </source>
</evidence>
<dbReference type="Proteomes" id="UP000007799">
    <property type="component" value="Unassembled WGS sequence"/>
</dbReference>
<dbReference type="InParanoid" id="F2UGY2"/>
<evidence type="ECO:0000313" key="2">
    <source>
        <dbReference type="EMBL" id="EGD75882.1"/>
    </source>
</evidence>
<dbReference type="KEGG" id="sre:PTSG_07994"/>
<reference evidence="2" key="1">
    <citation type="submission" date="2009-08" db="EMBL/GenBank/DDBJ databases">
        <title>Annotation of Salpingoeca rosetta.</title>
        <authorList>
            <consortium name="The Broad Institute Genome Sequencing Platform"/>
            <person name="Russ C."/>
            <person name="Cuomo C."/>
            <person name="Burger G."/>
            <person name="Gray M.W."/>
            <person name="Holland P.W.H."/>
            <person name="King N."/>
            <person name="Lang F.B.F."/>
            <person name="Roger A.J."/>
            <person name="Ruiz-Trillo I."/>
            <person name="Young S.K."/>
            <person name="Zeng Q."/>
            <person name="Gargeya S."/>
            <person name="Alvarado L."/>
            <person name="Berlin A."/>
            <person name="Chapman S.B."/>
            <person name="Chen Z."/>
            <person name="Freedman E."/>
            <person name="Gellesch M."/>
            <person name="Goldberg J."/>
            <person name="Griggs A."/>
            <person name="Gujja S."/>
            <person name="Heilman E."/>
            <person name="Heiman D."/>
            <person name="Howarth C."/>
            <person name="Mehta T."/>
            <person name="Neiman D."/>
            <person name="Pearson M."/>
            <person name="Roberts A."/>
            <person name="Saif S."/>
            <person name="Shea T."/>
            <person name="Shenoy N."/>
            <person name="Sisk P."/>
            <person name="Stolte C."/>
            <person name="Sykes S."/>
            <person name="White J."/>
            <person name="Yandava C."/>
            <person name="Haas B."/>
            <person name="Nusbaum C."/>
            <person name="Birren B."/>
        </authorList>
    </citation>
    <scope>NUCLEOTIDE SEQUENCE [LARGE SCALE GENOMIC DNA]</scope>
    <source>
        <strain evidence="2">ATCC 50818</strain>
    </source>
</reference>
<keyword evidence="3" id="KW-1185">Reference proteome</keyword>
<proteinExistence type="predicted"/>
<accession>F2UGY2</accession>
<dbReference type="InterPro" id="IPR013087">
    <property type="entry name" value="Znf_C2H2_type"/>
</dbReference>
<feature type="domain" description="C2H2-type" evidence="1">
    <location>
        <begin position="144"/>
        <end position="166"/>
    </location>
</feature>
<dbReference type="RefSeq" id="XP_004991803.1">
    <property type="nucleotide sequence ID" value="XM_004991746.1"/>
</dbReference>
<dbReference type="GeneID" id="16072362"/>
<protein>
    <recommendedName>
        <fullName evidence="1">C2H2-type domain-containing protein</fullName>
    </recommendedName>
</protein>
<gene>
    <name evidence="2" type="ORF">PTSG_07994</name>
</gene>
<sequence>MSVSQCMSVSCLLTGCRQVCDEASQCSQCQSATSTHQHSTAPAPTDHVCRLSSAVTFTNQQPARARPTISQLAATTITATTMETTTMEILKERIRDAFDNHEFAATLRLMEVTLYLSEAHDSTPSKLSRTSIERLLDDLNLHVCLKCRECFDSAHDLKDHVRQNKHSRHGLSRRIKRFVKKHATNDDEGLLDLEGRLSEDIEAYETWCELVVLRGLQFKWAGNRRRRRGHSETASAAASA</sequence>
<name>F2UGY2_SALR5</name>
<dbReference type="EMBL" id="GL832973">
    <property type="protein sequence ID" value="EGD75882.1"/>
    <property type="molecule type" value="Genomic_DNA"/>
</dbReference>